<proteinExistence type="inferred from homology"/>
<evidence type="ECO:0000256" key="5">
    <source>
        <dbReference type="HAMAP-Rule" id="MF_01222"/>
    </source>
</evidence>
<dbReference type="OrthoDB" id="8831at2157"/>
<keyword evidence="4 5" id="KW-0106">Calcium</keyword>
<feature type="binding site" evidence="5">
    <location>
        <position position="148"/>
    </location>
    <ligand>
        <name>Ca(2+)</name>
        <dbReference type="ChEBI" id="CHEBI:29108"/>
    </ligand>
</feature>
<dbReference type="PANTHER" id="PTHR12682">
    <property type="entry name" value="ARCHEASE"/>
    <property type="match status" value="1"/>
</dbReference>
<dbReference type="PATRIC" id="fig|1204725.3.peg.1676"/>
<organism evidence="7 8">
    <name type="scientific">Methanobacterium formicicum (strain DSM 3637 / PP1)</name>
    <dbReference type="NCBI Taxonomy" id="1204725"/>
    <lineage>
        <taxon>Archaea</taxon>
        <taxon>Methanobacteriati</taxon>
        <taxon>Methanobacteriota</taxon>
        <taxon>Methanomada group</taxon>
        <taxon>Methanobacteria</taxon>
        <taxon>Methanobacteriales</taxon>
        <taxon>Methanobacteriaceae</taxon>
        <taxon>Methanobacterium</taxon>
    </lineage>
</organism>
<evidence type="ECO:0000256" key="2">
    <source>
        <dbReference type="ARBA" id="ARBA00022694"/>
    </source>
</evidence>
<evidence type="ECO:0000256" key="3">
    <source>
        <dbReference type="ARBA" id="ARBA00022723"/>
    </source>
</evidence>
<feature type="binding site" evidence="5">
    <location>
        <position position="147"/>
    </location>
    <ligand>
        <name>Ca(2+)</name>
        <dbReference type="ChEBI" id="CHEBI:29108"/>
    </ligand>
</feature>
<accession>K2R2L1</accession>
<comment type="caution">
    <text evidence="7">The sequence shown here is derived from an EMBL/GenBank/DDBJ whole genome shotgun (WGS) entry which is preliminary data.</text>
</comment>
<evidence type="ECO:0000313" key="8">
    <source>
        <dbReference type="Proteomes" id="UP000007360"/>
    </source>
</evidence>
<dbReference type="Pfam" id="PF01951">
    <property type="entry name" value="Archease"/>
    <property type="match status" value="1"/>
</dbReference>
<dbReference type="RefSeq" id="WP_004031018.1">
    <property type="nucleotide sequence ID" value="NZ_AMPO01000007.1"/>
</dbReference>
<feature type="domain" description="Archease" evidence="6">
    <location>
        <begin position="10"/>
        <end position="147"/>
    </location>
</feature>
<dbReference type="InterPro" id="IPR002804">
    <property type="entry name" value="Archease"/>
</dbReference>
<sequence length="148" mass="17106">MDKKDTVNKFEFFDVTADVGFRACGKDMDEAFQNAALATFEVMTDTSQIKPAVKREILIEAEDEKALLYDWLSELLFLHDYEGLVFSRFAVTTKQKDPETFSLHGEIWGEEFNRASHEVRDEVKAVTFHLMEINKEEDKCTLQVILDT</sequence>
<feature type="binding site" evidence="5">
    <location>
        <position position="18"/>
    </location>
    <ligand>
        <name>Ca(2+)</name>
        <dbReference type="ChEBI" id="CHEBI:29108"/>
    </ligand>
</feature>
<protein>
    <recommendedName>
        <fullName evidence="5">Protein archease</fullName>
    </recommendedName>
</protein>
<keyword evidence="2 5" id="KW-0819">tRNA processing</keyword>
<dbReference type="Gene3D" id="3.55.10.10">
    <property type="entry name" value="Archease domain"/>
    <property type="match status" value="1"/>
</dbReference>
<gene>
    <name evidence="7" type="ORF">A994_08336</name>
</gene>
<dbReference type="PANTHER" id="PTHR12682:SF11">
    <property type="entry name" value="PROTEIN ARCHEASE"/>
    <property type="match status" value="1"/>
</dbReference>
<evidence type="ECO:0000256" key="1">
    <source>
        <dbReference type="ARBA" id="ARBA00007963"/>
    </source>
</evidence>
<dbReference type="InterPro" id="IPR023572">
    <property type="entry name" value="Archease_dom"/>
</dbReference>
<dbReference type="GO" id="GO:0005509">
    <property type="term" value="F:calcium ion binding"/>
    <property type="evidence" value="ECO:0007669"/>
    <property type="project" value="UniProtKB-UniRule"/>
</dbReference>
<dbReference type="HAMAP" id="MF_01222">
    <property type="entry name" value="Archease_arch"/>
    <property type="match status" value="1"/>
</dbReference>
<dbReference type="NCBIfam" id="NF001617">
    <property type="entry name" value="PRK00407.1"/>
    <property type="match status" value="1"/>
</dbReference>
<dbReference type="GO" id="GO:0006388">
    <property type="term" value="P:tRNA splicing, via endonucleolytic cleavage and ligation"/>
    <property type="evidence" value="ECO:0007669"/>
    <property type="project" value="UniProtKB-UniRule"/>
</dbReference>
<dbReference type="Proteomes" id="UP000007360">
    <property type="component" value="Unassembled WGS sequence"/>
</dbReference>
<reference evidence="7 8" key="1">
    <citation type="journal article" date="2012" name="J. Bacteriol.">
        <title>Draft genome sequence of Methanobacterium formicicum DSM 3637, an archaebacterium isolated from the methane producer amoeba Pelomyxa palustris.</title>
        <authorList>
            <person name="Gutierrez G."/>
        </authorList>
    </citation>
    <scope>NUCLEOTIDE SEQUENCE [LARGE SCALE GENOMIC DNA]</scope>
    <source>
        <strain evidence="8">DSM 3637 / PP1</strain>
    </source>
</reference>
<dbReference type="EMBL" id="AMPO01000007">
    <property type="protein sequence ID" value="EKF85427.1"/>
    <property type="molecule type" value="Genomic_DNA"/>
</dbReference>
<dbReference type="SUPFAM" id="SSF69819">
    <property type="entry name" value="MTH1598-like"/>
    <property type="match status" value="1"/>
</dbReference>
<evidence type="ECO:0000256" key="4">
    <source>
        <dbReference type="ARBA" id="ARBA00022837"/>
    </source>
</evidence>
<keyword evidence="3 5" id="KW-0479">Metal-binding</keyword>
<name>K2R2L1_METFP</name>
<keyword evidence="8" id="KW-1185">Reference proteome</keyword>
<evidence type="ECO:0000313" key="7">
    <source>
        <dbReference type="EMBL" id="EKF85427.1"/>
    </source>
</evidence>
<comment type="function">
    <text evidence="5">Activates the tRNA-splicing ligase complex by facilitating the enzymatic turnover of catalytic subunit RtcB. Acts by promoting the guanylylation of RtcB, a key intermediate step in tRNA ligation. Can also alter the NTP specificity of RtcB such that ATP, dGTP or ITP is used efficiently.</text>
</comment>
<dbReference type="InterPro" id="IPR036820">
    <property type="entry name" value="Archease_dom_sf"/>
</dbReference>
<dbReference type="InterPro" id="IPR022952">
    <property type="entry name" value="Archease_arc"/>
</dbReference>
<comment type="similarity">
    <text evidence="1 5">Belongs to the archease family.</text>
</comment>
<evidence type="ECO:0000259" key="6">
    <source>
        <dbReference type="Pfam" id="PF01951"/>
    </source>
</evidence>
<dbReference type="AlphaFoldDB" id="K2R2L1"/>